<feature type="repeat" description="TPR" evidence="5">
    <location>
        <begin position="786"/>
        <end position="819"/>
    </location>
</feature>
<evidence type="ECO:0000256" key="2">
    <source>
        <dbReference type="ARBA" id="ARBA00023015"/>
    </source>
</evidence>
<dbReference type="GO" id="GO:0000160">
    <property type="term" value="P:phosphorelay signal transduction system"/>
    <property type="evidence" value="ECO:0007669"/>
    <property type="project" value="InterPro"/>
</dbReference>
<dbReference type="InterPro" id="IPR036388">
    <property type="entry name" value="WH-like_DNA-bd_sf"/>
</dbReference>
<dbReference type="CDD" id="cd15831">
    <property type="entry name" value="BTAD"/>
    <property type="match status" value="1"/>
</dbReference>
<keyword evidence="3 6" id="KW-0238">DNA-binding</keyword>
<keyword evidence="4" id="KW-0804">Transcription</keyword>
<organism evidence="8 9">
    <name type="scientific">Micromonospora polyrhachis</name>
    <dbReference type="NCBI Taxonomy" id="1282883"/>
    <lineage>
        <taxon>Bacteria</taxon>
        <taxon>Bacillati</taxon>
        <taxon>Actinomycetota</taxon>
        <taxon>Actinomycetes</taxon>
        <taxon>Micromonosporales</taxon>
        <taxon>Micromonosporaceae</taxon>
        <taxon>Micromonospora</taxon>
    </lineage>
</organism>
<evidence type="ECO:0000313" key="8">
    <source>
        <dbReference type="EMBL" id="MBB4956995.1"/>
    </source>
</evidence>
<dbReference type="InterPro" id="IPR001867">
    <property type="entry name" value="OmpR/PhoB-type_DNA-bd"/>
</dbReference>
<dbReference type="Proteomes" id="UP000578819">
    <property type="component" value="Unassembled WGS sequence"/>
</dbReference>
<dbReference type="SMART" id="SM00862">
    <property type="entry name" value="Trans_reg_C"/>
    <property type="match status" value="1"/>
</dbReference>
<comment type="similarity">
    <text evidence="1">Belongs to the AfsR/DnrI/RedD regulatory family.</text>
</comment>
<dbReference type="EMBL" id="JACHJW010000001">
    <property type="protein sequence ID" value="MBB4956995.1"/>
    <property type="molecule type" value="Genomic_DNA"/>
</dbReference>
<feature type="repeat" description="TPR" evidence="5">
    <location>
        <begin position="746"/>
        <end position="779"/>
    </location>
</feature>
<reference evidence="8 9" key="1">
    <citation type="submission" date="2020-08" db="EMBL/GenBank/DDBJ databases">
        <title>Sequencing the genomes of 1000 actinobacteria strains.</title>
        <authorList>
            <person name="Klenk H.-P."/>
        </authorList>
    </citation>
    <scope>NUCLEOTIDE SEQUENCE [LARGE SCALE GENOMIC DNA]</scope>
    <source>
        <strain evidence="8 9">DSM 45886</strain>
    </source>
</reference>
<evidence type="ECO:0000313" key="9">
    <source>
        <dbReference type="Proteomes" id="UP000578819"/>
    </source>
</evidence>
<evidence type="ECO:0000256" key="5">
    <source>
        <dbReference type="PROSITE-ProRule" id="PRU00339"/>
    </source>
</evidence>
<dbReference type="RefSeq" id="WP_184532720.1">
    <property type="nucleotide sequence ID" value="NZ_JACHJW010000001.1"/>
</dbReference>
<comment type="caution">
    <text evidence="8">The sequence shown here is derived from an EMBL/GenBank/DDBJ whole genome shotgun (WGS) entry which is preliminary data.</text>
</comment>
<dbReference type="Pfam" id="PF13424">
    <property type="entry name" value="TPR_12"/>
    <property type="match status" value="4"/>
</dbReference>
<proteinExistence type="inferred from homology"/>
<dbReference type="InterPro" id="IPR051677">
    <property type="entry name" value="AfsR-DnrI-RedD_regulator"/>
</dbReference>
<evidence type="ECO:0000256" key="4">
    <source>
        <dbReference type="ARBA" id="ARBA00023163"/>
    </source>
</evidence>
<dbReference type="Gene3D" id="1.10.10.10">
    <property type="entry name" value="Winged helix-like DNA-binding domain superfamily/Winged helix DNA-binding domain"/>
    <property type="match status" value="1"/>
</dbReference>
<sequence length="1072" mass="117176">MRYWSSGRLMEFRLLGRMEALHDGRPVALGRRRERMLLALLLLETGSAVSPDRLANLLWDDAPPATSRASLHTHVSRLRAVLTPFDVPLSSTATGYRVEVDAEQVDAHVFRTLVDRARKLPAPDRRVGPLRDALALWRGPLLADLATDRLRERIGIELTELRLAATELLMASELDRGRHREIVGELTALVAENPLHESYTAQLMLALYRCGRRTDALDAYERIRGRIADDLGLDPGLELQELRTAMLRDDPALTPAAAPAPSAILVTPAPVPAAPASPVPAQLPLPVAHFTGRTEALQTLDDHLRDLTAAPTVAVAAITGTGGAGKTALAVTWAHRVAGQFPDGQLYVDLRGYDPGEPKPAAAALDGFLRALGVDRTPIDLDERAALYRSLLAGRRMLVVLDNARSVEQVRPLLPGSPGSLVLVTSRDDLAALVARDGARRLALDRLTDTEATDLLRRILGDARVDAEPGARVELVRLCAGLPLALRIAAERTGRVDAAEPGSRVHAGRTGAPSPGRPLADLVAELADRSRRLDVLSFPGDPLTALRVVFSWSYQALPPAAARLFRLLGLYPGPDWDLLAAANLAGLDLDQTGRLIDLLVGAHLVEPGCRGRFQMHDLLREYAAELARVESGDALDRLYDWYLHRVNAAMDLVDPHRSRAPLPELSPIVSGPAPTTYEQAIEWLEAERPSLVAAILRAGDRLVHTWQLTQALWKFFFIRGYSDDWHATNLPALAAARRLTDPYAQGEILNSLGASRYATGRYDDAVDHYRQALPLRRQAGDRAGEATTLGNLGVVYDLLGRYDDAVDHYLRALPIQRAVGDQRGEAMMLGNLGISLKNLGRYGNAAKHYRQAMALYRRTGDQRGEAIALDNAAFLEHRLGNHTEALSLLHQARVIAERHNDRRILSYVLNHLGAVQLSLGEIESAREAHERALLLAREIGNREAEGTALKGLGEVHSRLGAHATAITLQHAALDLVRRLNTPSREAEIHNDLGEAHRTAADDTTALEHFQAALAIAVRCRDRFQRGRAEFGTAQVLRTLGNHEEAHRHATQAMEIFSSLGVPETAAVAAFLR</sequence>
<dbReference type="InterPro" id="IPR027417">
    <property type="entry name" value="P-loop_NTPase"/>
</dbReference>
<evidence type="ECO:0000259" key="7">
    <source>
        <dbReference type="PROSITE" id="PS51755"/>
    </source>
</evidence>
<dbReference type="Pfam" id="PF00486">
    <property type="entry name" value="Trans_reg_C"/>
    <property type="match status" value="1"/>
</dbReference>
<gene>
    <name evidence="8" type="ORF">FHR38_000728</name>
</gene>
<keyword evidence="9" id="KW-1185">Reference proteome</keyword>
<dbReference type="AlphaFoldDB" id="A0A7W7SLJ1"/>
<dbReference type="PROSITE" id="PS51755">
    <property type="entry name" value="OMPR_PHOB"/>
    <property type="match status" value="1"/>
</dbReference>
<keyword evidence="2" id="KW-0805">Transcription regulation</keyword>
<dbReference type="PRINTS" id="PR00364">
    <property type="entry name" value="DISEASERSIST"/>
</dbReference>
<dbReference type="GO" id="GO:0003677">
    <property type="term" value="F:DNA binding"/>
    <property type="evidence" value="ECO:0007669"/>
    <property type="project" value="UniProtKB-UniRule"/>
</dbReference>
<dbReference type="SUPFAM" id="SSF48452">
    <property type="entry name" value="TPR-like"/>
    <property type="match status" value="3"/>
</dbReference>
<evidence type="ECO:0000256" key="3">
    <source>
        <dbReference type="ARBA" id="ARBA00023125"/>
    </source>
</evidence>
<accession>A0A7W7SLJ1</accession>
<dbReference type="InterPro" id="IPR019734">
    <property type="entry name" value="TPR_rpt"/>
</dbReference>
<dbReference type="InterPro" id="IPR005158">
    <property type="entry name" value="BTAD"/>
</dbReference>
<evidence type="ECO:0000256" key="6">
    <source>
        <dbReference type="PROSITE-ProRule" id="PRU01091"/>
    </source>
</evidence>
<dbReference type="PANTHER" id="PTHR35807">
    <property type="entry name" value="TRANSCRIPTIONAL REGULATOR REDD-RELATED"/>
    <property type="match status" value="1"/>
</dbReference>
<dbReference type="InterPro" id="IPR011990">
    <property type="entry name" value="TPR-like_helical_dom_sf"/>
</dbReference>
<protein>
    <submittedName>
        <fullName evidence="8">DNA-binding SARP family transcriptional activator/tetratricopeptide (TPR) repeat protein</fullName>
    </submittedName>
</protein>
<dbReference type="SMART" id="SM00028">
    <property type="entry name" value="TPR"/>
    <property type="match status" value="8"/>
</dbReference>
<dbReference type="SUPFAM" id="SSF46894">
    <property type="entry name" value="C-terminal effector domain of the bipartite response regulators"/>
    <property type="match status" value="1"/>
</dbReference>
<dbReference type="SUPFAM" id="SSF52540">
    <property type="entry name" value="P-loop containing nucleoside triphosphate hydrolases"/>
    <property type="match status" value="1"/>
</dbReference>
<evidence type="ECO:0000256" key="1">
    <source>
        <dbReference type="ARBA" id="ARBA00005820"/>
    </source>
</evidence>
<feature type="domain" description="OmpR/PhoB-type" evidence="7">
    <location>
        <begin position="1"/>
        <end position="100"/>
    </location>
</feature>
<dbReference type="PANTHER" id="PTHR35807:SF1">
    <property type="entry name" value="TRANSCRIPTIONAL REGULATOR REDD"/>
    <property type="match status" value="1"/>
</dbReference>
<dbReference type="Gene3D" id="1.25.40.10">
    <property type="entry name" value="Tetratricopeptide repeat domain"/>
    <property type="match status" value="3"/>
</dbReference>
<name>A0A7W7SLJ1_9ACTN</name>
<dbReference type="SMART" id="SM01043">
    <property type="entry name" value="BTAD"/>
    <property type="match status" value="1"/>
</dbReference>
<dbReference type="Pfam" id="PF03704">
    <property type="entry name" value="BTAD"/>
    <property type="match status" value="1"/>
</dbReference>
<dbReference type="PROSITE" id="PS50005">
    <property type="entry name" value="TPR"/>
    <property type="match status" value="2"/>
</dbReference>
<keyword evidence="5" id="KW-0802">TPR repeat</keyword>
<dbReference type="Gene3D" id="3.40.50.300">
    <property type="entry name" value="P-loop containing nucleotide triphosphate hydrolases"/>
    <property type="match status" value="1"/>
</dbReference>
<dbReference type="GO" id="GO:0043531">
    <property type="term" value="F:ADP binding"/>
    <property type="evidence" value="ECO:0007669"/>
    <property type="project" value="InterPro"/>
</dbReference>
<dbReference type="InterPro" id="IPR016032">
    <property type="entry name" value="Sig_transdc_resp-reg_C-effctor"/>
</dbReference>
<dbReference type="GO" id="GO:0006355">
    <property type="term" value="P:regulation of DNA-templated transcription"/>
    <property type="evidence" value="ECO:0007669"/>
    <property type="project" value="InterPro"/>
</dbReference>
<feature type="DNA-binding region" description="OmpR/PhoB-type" evidence="6">
    <location>
        <begin position="1"/>
        <end position="100"/>
    </location>
</feature>